<evidence type="ECO:0000313" key="3">
    <source>
        <dbReference type="Proteomes" id="UP001143674"/>
    </source>
</evidence>
<dbReference type="PANTHER" id="PTHR43355">
    <property type="entry name" value="FLAVIN REDUCTASE (NADPH)"/>
    <property type="match status" value="1"/>
</dbReference>
<dbReference type="InterPro" id="IPR036291">
    <property type="entry name" value="NAD(P)-bd_dom_sf"/>
</dbReference>
<dbReference type="SUPFAM" id="SSF51735">
    <property type="entry name" value="NAD(P)-binding Rossmann-fold domains"/>
    <property type="match status" value="1"/>
</dbReference>
<dbReference type="Gene3D" id="3.40.50.720">
    <property type="entry name" value="NAD(P)-binding Rossmann-like Domain"/>
    <property type="match status" value="1"/>
</dbReference>
<protein>
    <submittedName>
        <fullName evidence="2">NAD(P)H-binding protein</fullName>
    </submittedName>
</protein>
<evidence type="ECO:0000313" key="2">
    <source>
        <dbReference type="EMBL" id="MDB0520379.1"/>
    </source>
</evidence>
<dbReference type="Pfam" id="PF13460">
    <property type="entry name" value="NAD_binding_10"/>
    <property type="match status" value="1"/>
</dbReference>
<accession>A0AAE3T3N5</accession>
<dbReference type="RefSeq" id="WP_184851555.1">
    <property type="nucleotide sequence ID" value="NZ_JABZEH010000002.1"/>
</dbReference>
<dbReference type="GO" id="GO:0016646">
    <property type="term" value="F:oxidoreductase activity, acting on the CH-NH group of donors, NAD or NADP as acceptor"/>
    <property type="evidence" value="ECO:0007669"/>
    <property type="project" value="TreeGrafter"/>
</dbReference>
<dbReference type="Proteomes" id="UP001143674">
    <property type="component" value="Unassembled WGS sequence"/>
</dbReference>
<comment type="caution">
    <text evidence="2">The sequence shown here is derived from an EMBL/GenBank/DDBJ whole genome shotgun (WGS) entry which is preliminary data.</text>
</comment>
<dbReference type="PANTHER" id="PTHR43355:SF2">
    <property type="entry name" value="FLAVIN REDUCTASE (NADPH)"/>
    <property type="match status" value="1"/>
</dbReference>
<dbReference type="InterPro" id="IPR051606">
    <property type="entry name" value="Polyketide_Oxido-like"/>
</dbReference>
<feature type="domain" description="NAD(P)-binding" evidence="1">
    <location>
        <begin position="8"/>
        <end position="204"/>
    </location>
</feature>
<dbReference type="CDD" id="cd05244">
    <property type="entry name" value="BVR-B_like_SDR_a"/>
    <property type="match status" value="1"/>
</dbReference>
<evidence type="ECO:0000259" key="1">
    <source>
        <dbReference type="Pfam" id="PF13460"/>
    </source>
</evidence>
<name>A0AAE3T3N5_RALSL</name>
<sequence length="216" mass="23366">MKVVVLAATGQAGRTILSELISRGHQVTAVARNPDKLPKSIRCVRDDLASADRIAEIIAGADAVVSAFGPPKEDPRFFSDVNYTDQLASVTERAIAAVRKAGVYRLIMVGGAGSLWFSPGVTVLKSGHWPEKLVPIATSHMKAFAALRASGINWTYFSPPMLIEPGVRTGQFRLGGDDVIVDEQGKSRVSFEDYAIALVDELEKPAHERARFTIGY</sequence>
<dbReference type="AlphaFoldDB" id="A0AAE3T3N5"/>
<dbReference type="EMBL" id="JAIVEX010000001">
    <property type="protein sequence ID" value="MDB0520379.1"/>
    <property type="molecule type" value="Genomic_DNA"/>
</dbReference>
<gene>
    <name evidence="2" type="ORF">LBW55_01950</name>
</gene>
<reference evidence="2" key="1">
    <citation type="submission" date="2021-09" db="EMBL/GenBank/DDBJ databases">
        <title>Genomic analysis of Ralstonia spp.</title>
        <authorList>
            <person name="Aburjaile F."/>
            <person name="Ariute J.C."/>
            <person name="Pais A.K.L."/>
            <person name="Albuquerque G.M.R."/>
            <person name="Silva A.M.F."/>
            <person name="Brenig B."/>
            <person name="Azevedo V."/>
            <person name="Matiuzzi M."/>
            <person name="Ramos R."/>
            <person name="Goes-Neto A."/>
            <person name="Soares S."/>
            <person name="Iseppon A.M.B."/>
            <person name="Souza E."/>
            <person name="Gama M."/>
        </authorList>
    </citation>
    <scope>NUCLEOTIDE SEQUENCE</scope>
    <source>
        <strain evidence="2">B4</strain>
    </source>
</reference>
<proteinExistence type="predicted"/>
<dbReference type="InterPro" id="IPR016040">
    <property type="entry name" value="NAD(P)-bd_dom"/>
</dbReference>
<organism evidence="2 3">
    <name type="scientific">Ralstonia solanacearum</name>
    <name type="common">Pseudomonas solanacearum</name>
    <dbReference type="NCBI Taxonomy" id="305"/>
    <lineage>
        <taxon>Bacteria</taxon>
        <taxon>Pseudomonadati</taxon>
        <taxon>Pseudomonadota</taxon>
        <taxon>Betaproteobacteria</taxon>
        <taxon>Burkholderiales</taxon>
        <taxon>Burkholderiaceae</taxon>
        <taxon>Ralstonia</taxon>
        <taxon>Ralstonia solanacearum species complex</taxon>
    </lineage>
</organism>